<evidence type="ECO:0000256" key="1">
    <source>
        <dbReference type="SAM" id="Phobius"/>
    </source>
</evidence>
<feature type="transmembrane region" description="Helical" evidence="1">
    <location>
        <begin position="109"/>
        <end position="132"/>
    </location>
</feature>
<proteinExistence type="predicted"/>
<keyword evidence="1" id="KW-1133">Transmembrane helix</keyword>
<name>A0A9J6BCH6_POLVA</name>
<evidence type="ECO:0000313" key="2">
    <source>
        <dbReference type="EMBL" id="KAG5667251.1"/>
    </source>
</evidence>
<keyword evidence="1" id="KW-0472">Membrane</keyword>
<dbReference type="EMBL" id="JADBJN010000004">
    <property type="protein sequence ID" value="KAG5667251.1"/>
    <property type="molecule type" value="Genomic_DNA"/>
</dbReference>
<organism evidence="2 3">
    <name type="scientific">Polypedilum vanderplanki</name>
    <name type="common">Sleeping chironomid midge</name>
    <dbReference type="NCBI Taxonomy" id="319348"/>
    <lineage>
        <taxon>Eukaryota</taxon>
        <taxon>Metazoa</taxon>
        <taxon>Ecdysozoa</taxon>
        <taxon>Arthropoda</taxon>
        <taxon>Hexapoda</taxon>
        <taxon>Insecta</taxon>
        <taxon>Pterygota</taxon>
        <taxon>Neoptera</taxon>
        <taxon>Endopterygota</taxon>
        <taxon>Diptera</taxon>
        <taxon>Nematocera</taxon>
        <taxon>Chironomoidea</taxon>
        <taxon>Chironomidae</taxon>
        <taxon>Chironominae</taxon>
        <taxon>Polypedilum</taxon>
        <taxon>Polypedilum</taxon>
    </lineage>
</organism>
<accession>A0A9J6BCH6</accession>
<protein>
    <submittedName>
        <fullName evidence="2">Uncharacterized protein</fullName>
    </submittedName>
</protein>
<reference evidence="2" key="1">
    <citation type="submission" date="2021-03" db="EMBL/GenBank/DDBJ databases">
        <title>Chromosome level genome of the anhydrobiotic midge Polypedilum vanderplanki.</title>
        <authorList>
            <person name="Yoshida Y."/>
            <person name="Kikawada T."/>
            <person name="Gusev O."/>
        </authorList>
    </citation>
    <scope>NUCLEOTIDE SEQUENCE</scope>
    <source>
        <strain evidence="2">NIAS01</strain>
        <tissue evidence="2">Whole body or cell culture</tissue>
    </source>
</reference>
<feature type="transmembrane region" description="Helical" evidence="1">
    <location>
        <begin position="77"/>
        <end position="97"/>
    </location>
</feature>
<sequence>MSLCEIFSALKIETLEKLERCYQYLKFKVQKLRGGTTRVTPMFIQFSDFFWCNKFLSKLGYSVLSEVETSEKMQRKLCYVSLTFFVLLSFFIQVSFVRSTHNLMTGDNLFIAMENAAGIGFYSLLLLKWYFLLHRNREIVIKIVMKLDEHYPHSGIDQMNFNTKHYLG</sequence>
<evidence type="ECO:0000313" key="3">
    <source>
        <dbReference type="Proteomes" id="UP001107558"/>
    </source>
</evidence>
<dbReference type="AlphaFoldDB" id="A0A9J6BCH6"/>
<comment type="caution">
    <text evidence="2">The sequence shown here is derived from an EMBL/GenBank/DDBJ whole genome shotgun (WGS) entry which is preliminary data.</text>
</comment>
<gene>
    <name evidence="2" type="ORF">PVAND_015241</name>
</gene>
<dbReference type="Proteomes" id="UP001107558">
    <property type="component" value="Chromosome 4"/>
</dbReference>
<keyword evidence="3" id="KW-1185">Reference proteome</keyword>
<keyword evidence="1" id="KW-0812">Transmembrane</keyword>